<name>A6TL77_ALKMQ</name>
<keyword evidence="2" id="KW-1185">Reference proteome</keyword>
<dbReference type="EMBL" id="CP000724">
    <property type="protein sequence ID" value="ABR46945.1"/>
    <property type="molecule type" value="Genomic_DNA"/>
</dbReference>
<gene>
    <name evidence="1" type="ordered locus">Amet_0720</name>
</gene>
<evidence type="ECO:0000313" key="2">
    <source>
        <dbReference type="Proteomes" id="UP000001572"/>
    </source>
</evidence>
<accession>A6TL77</accession>
<dbReference type="AlphaFoldDB" id="A6TL77"/>
<sequence>MNQVLALSFMKGDGTKLRMTVPHPREDVTGAEVKTAMDEIIASDVFAPGGIALTGVDEARIISTQEDVLELV</sequence>
<proteinExistence type="predicted"/>
<protein>
    <recommendedName>
        <fullName evidence="3">DUF2922 domain-containing protein</fullName>
    </recommendedName>
</protein>
<dbReference type="InterPro" id="IPR021321">
    <property type="entry name" value="DUF2922"/>
</dbReference>
<evidence type="ECO:0000313" key="1">
    <source>
        <dbReference type="EMBL" id="ABR46945.1"/>
    </source>
</evidence>
<reference evidence="2" key="1">
    <citation type="journal article" date="2016" name="Genome Announc.">
        <title>Complete genome sequence of Alkaliphilus metalliredigens strain QYMF, an alkaliphilic and metal-reducing bacterium isolated from borax-contaminated leachate ponds.</title>
        <authorList>
            <person name="Hwang C."/>
            <person name="Copeland A."/>
            <person name="Lucas S."/>
            <person name="Lapidus A."/>
            <person name="Barry K."/>
            <person name="Detter J.C."/>
            <person name="Glavina Del Rio T."/>
            <person name="Hammon N."/>
            <person name="Israni S."/>
            <person name="Dalin E."/>
            <person name="Tice H."/>
            <person name="Pitluck S."/>
            <person name="Chertkov O."/>
            <person name="Brettin T."/>
            <person name="Bruce D."/>
            <person name="Han C."/>
            <person name="Schmutz J."/>
            <person name="Larimer F."/>
            <person name="Land M.L."/>
            <person name="Hauser L."/>
            <person name="Kyrpides N."/>
            <person name="Mikhailova N."/>
            <person name="Ye Q."/>
            <person name="Zhou J."/>
            <person name="Richardson P."/>
            <person name="Fields M.W."/>
        </authorList>
    </citation>
    <scope>NUCLEOTIDE SEQUENCE [LARGE SCALE GENOMIC DNA]</scope>
    <source>
        <strain evidence="2">QYMF</strain>
    </source>
</reference>
<dbReference type="HOGENOM" id="CLU_181401_4_0_9"/>
<organism evidence="1 2">
    <name type="scientific">Alkaliphilus metalliredigens (strain QYMF)</name>
    <dbReference type="NCBI Taxonomy" id="293826"/>
    <lineage>
        <taxon>Bacteria</taxon>
        <taxon>Bacillati</taxon>
        <taxon>Bacillota</taxon>
        <taxon>Clostridia</taxon>
        <taxon>Peptostreptococcales</taxon>
        <taxon>Natronincolaceae</taxon>
        <taxon>Alkaliphilus</taxon>
    </lineage>
</organism>
<evidence type="ECO:0008006" key="3">
    <source>
        <dbReference type="Google" id="ProtNLM"/>
    </source>
</evidence>
<dbReference type="KEGG" id="amt:Amet_0720"/>
<dbReference type="Pfam" id="PF11148">
    <property type="entry name" value="DUF2922"/>
    <property type="match status" value="1"/>
</dbReference>
<dbReference type="Proteomes" id="UP000001572">
    <property type="component" value="Chromosome"/>
</dbReference>
<dbReference type="STRING" id="293826.Amet_0720"/>
<dbReference type="RefSeq" id="WP_012061988.1">
    <property type="nucleotide sequence ID" value="NC_009633.1"/>
</dbReference>
<dbReference type="OrthoDB" id="9795264at2"/>